<protein>
    <submittedName>
        <fullName evidence="1">Nucleotide pyrophosphohydrolase</fullName>
    </submittedName>
</protein>
<dbReference type="Proteomes" id="UP000561011">
    <property type="component" value="Unassembled WGS sequence"/>
</dbReference>
<dbReference type="SUPFAM" id="SSF101386">
    <property type="entry name" value="all-alpha NTP pyrophosphatases"/>
    <property type="match status" value="1"/>
</dbReference>
<accession>A0A853EN88</accession>
<keyword evidence="1" id="KW-0378">Hydrolase</keyword>
<dbReference type="GO" id="GO:0009143">
    <property type="term" value="P:nucleoside triphosphate catabolic process"/>
    <property type="evidence" value="ECO:0007669"/>
    <property type="project" value="InterPro"/>
</dbReference>
<dbReference type="Pfam" id="PF12643">
    <property type="entry name" value="MazG-like"/>
    <property type="match status" value="1"/>
</dbReference>
<dbReference type="RefSeq" id="WP_179911962.1">
    <property type="nucleotide sequence ID" value="NZ_JACBYE010000001.1"/>
</dbReference>
<dbReference type="EMBL" id="JACBYE010000001">
    <property type="protein sequence ID" value="NYS91946.1"/>
    <property type="molecule type" value="Genomic_DNA"/>
</dbReference>
<evidence type="ECO:0000313" key="2">
    <source>
        <dbReference type="Proteomes" id="UP000561011"/>
    </source>
</evidence>
<reference evidence="1 2" key="1">
    <citation type="submission" date="2020-07" db="EMBL/GenBank/DDBJ databases">
        <title>MOT database genomes.</title>
        <authorList>
            <person name="Joseph S."/>
            <person name="Aduse-Opoku J."/>
            <person name="Hashim A."/>
            <person name="Wade W."/>
            <person name="Curtis M."/>
        </authorList>
    </citation>
    <scope>NUCLEOTIDE SEQUENCE [LARGE SCALE GENOMIC DNA]</scope>
    <source>
        <strain evidence="1 2">DSM 100099</strain>
    </source>
</reference>
<sequence>MAPDEALHALRAFFAERDWEQFHTPENLAKSISIEAGELLECFQWSSEADRGAVRDELADVLTYCLALADKLGLDPQQIVLDKLEKTRQKYPVETSRGRSTRYDAL</sequence>
<evidence type="ECO:0000313" key="1">
    <source>
        <dbReference type="EMBL" id="NYS91946.1"/>
    </source>
</evidence>
<dbReference type="GO" id="GO:0047429">
    <property type="term" value="F:nucleoside triphosphate diphosphatase activity"/>
    <property type="evidence" value="ECO:0007669"/>
    <property type="project" value="InterPro"/>
</dbReference>
<dbReference type="InterPro" id="IPR052555">
    <property type="entry name" value="dCTP_Pyrophosphatase"/>
</dbReference>
<dbReference type="Gene3D" id="1.10.287.1080">
    <property type="entry name" value="MazG-like"/>
    <property type="match status" value="1"/>
</dbReference>
<dbReference type="InterPro" id="IPR025984">
    <property type="entry name" value="DCTPP"/>
</dbReference>
<dbReference type="PANTHER" id="PTHR46523:SF1">
    <property type="entry name" value="DCTP PYROPHOSPHATASE 1"/>
    <property type="match status" value="1"/>
</dbReference>
<keyword evidence="2" id="KW-1185">Reference proteome</keyword>
<dbReference type="CDD" id="cd11537">
    <property type="entry name" value="NTP-PPase_RS21-C6_like"/>
    <property type="match status" value="1"/>
</dbReference>
<dbReference type="AlphaFoldDB" id="A0A853EN88"/>
<organism evidence="1 2">
    <name type="scientific">Sanguibacter inulinus</name>
    <dbReference type="NCBI Taxonomy" id="60922"/>
    <lineage>
        <taxon>Bacteria</taxon>
        <taxon>Bacillati</taxon>
        <taxon>Actinomycetota</taxon>
        <taxon>Actinomycetes</taxon>
        <taxon>Micrococcales</taxon>
        <taxon>Sanguibacteraceae</taxon>
        <taxon>Sanguibacter</taxon>
    </lineage>
</organism>
<dbReference type="PIRSF" id="PIRSF029826">
    <property type="entry name" value="UCP029826_pph"/>
    <property type="match status" value="1"/>
</dbReference>
<gene>
    <name evidence="1" type="ORF">HZZ10_00125</name>
</gene>
<name>A0A853EN88_9MICO</name>
<proteinExistence type="predicted"/>
<dbReference type="PANTHER" id="PTHR46523">
    <property type="entry name" value="DCTP PYROPHOSPHATASE 1"/>
    <property type="match status" value="1"/>
</dbReference>
<comment type="caution">
    <text evidence="1">The sequence shown here is derived from an EMBL/GenBank/DDBJ whole genome shotgun (WGS) entry which is preliminary data.</text>
</comment>